<name>A0AAW1KY71_SAPOF</name>
<gene>
    <name evidence="1" type="ORF">RND81_05G143700</name>
</gene>
<reference evidence="1" key="1">
    <citation type="submission" date="2024-03" db="EMBL/GenBank/DDBJ databases">
        <title>WGS assembly of Saponaria officinalis var. Norfolk2.</title>
        <authorList>
            <person name="Jenkins J."/>
            <person name="Shu S."/>
            <person name="Grimwood J."/>
            <person name="Barry K."/>
            <person name="Goodstein D."/>
            <person name="Schmutz J."/>
            <person name="Leebens-Mack J."/>
            <person name="Osbourn A."/>
        </authorList>
    </citation>
    <scope>NUCLEOTIDE SEQUENCE [LARGE SCALE GENOMIC DNA]</scope>
    <source>
        <strain evidence="1">JIC</strain>
    </source>
</reference>
<accession>A0AAW1KY71</accession>
<dbReference type="GO" id="GO:0004252">
    <property type="term" value="F:serine-type endopeptidase activity"/>
    <property type="evidence" value="ECO:0007669"/>
    <property type="project" value="TreeGrafter"/>
</dbReference>
<dbReference type="AlphaFoldDB" id="A0AAW1KY71"/>
<organism evidence="1 2">
    <name type="scientific">Saponaria officinalis</name>
    <name type="common">Common soapwort</name>
    <name type="synonym">Lychnis saponaria</name>
    <dbReference type="NCBI Taxonomy" id="3572"/>
    <lineage>
        <taxon>Eukaryota</taxon>
        <taxon>Viridiplantae</taxon>
        <taxon>Streptophyta</taxon>
        <taxon>Embryophyta</taxon>
        <taxon>Tracheophyta</taxon>
        <taxon>Spermatophyta</taxon>
        <taxon>Magnoliopsida</taxon>
        <taxon>eudicotyledons</taxon>
        <taxon>Gunneridae</taxon>
        <taxon>Pentapetalae</taxon>
        <taxon>Caryophyllales</taxon>
        <taxon>Caryophyllaceae</taxon>
        <taxon>Caryophylleae</taxon>
        <taxon>Saponaria</taxon>
    </lineage>
</organism>
<sequence length="89" mass="9594">MDPKSKKMCSLFGSKMLSFYTHFSFSRSIILNNGFKAVQNVVTVVGYPTGGDTISMNSGVVSDIELLSYVHRSMVLGLPIDAAINTGNS</sequence>
<dbReference type="PANTHER" id="PTHR45980">
    <property type="match status" value="1"/>
</dbReference>
<dbReference type="PANTHER" id="PTHR45980:SF18">
    <property type="entry name" value="PROTEASE DO-LIKE 9"/>
    <property type="match status" value="1"/>
</dbReference>
<comment type="caution">
    <text evidence="1">The sequence shown here is derived from an EMBL/GenBank/DDBJ whole genome shotgun (WGS) entry which is preliminary data.</text>
</comment>
<dbReference type="InterPro" id="IPR043504">
    <property type="entry name" value="Peptidase_S1_PA_chymotrypsin"/>
</dbReference>
<proteinExistence type="predicted"/>
<dbReference type="EMBL" id="JBDFQZ010000005">
    <property type="protein sequence ID" value="KAK9725442.1"/>
    <property type="molecule type" value="Genomic_DNA"/>
</dbReference>
<protein>
    <submittedName>
        <fullName evidence="1">Uncharacterized protein</fullName>
    </submittedName>
</protein>
<evidence type="ECO:0000313" key="2">
    <source>
        <dbReference type="Proteomes" id="UP001443914"/>
    </source>
</evidence>
<dbReference type="Proteomes" id="UP001443914">
    <property type="component" value="Unassembled WGS sequence"/>
</dbReference>
<keyword evidence="2" id="KW-1185">Reference proteome</keyword>
<dbReference type="Gene3D" id="2.40.10.10">
    <property type="entry name" value="Trypsin-like serine proteases"/>
    <property type="match status" value="1"/>
</dbReference>
<evidence type="ECO:0000313" key="1">
    <source>
        <dbReference type="EMBL" id="KAK9725442.1"/>
    </source>
</evidence>